<dbReference type="SUPFAM" id="SSF50891">
    <property type="entry name" value="Cyclophilin-like"/>
    <property type="match status" value="2"/>
</dbReference>
<dbReference type="PANTHER" id="PTHR45625">
    <property type="entry name" value="PEPTIDYL-PROLYL CIS-TRANS ISOMERASE-RELATED"/>
    <property type="match status" value="1"/>
</dbReference>
<evidence type="ECO:0000259" key="5">
    <source>
        <dbReference type="PROSITE" id="PS50072"/>
    </source>
</evidence>
<dbReference type="EC" id="5.2.1.8" evidence="2"/>
<reference evidence="6 7" key="1">
    <citation type="submission" date="2019-02" db="EMBL/GenBank/DDBJ databases">
        <title>Isolation and identification of novel species under the genus Muribaculum.</title>
        <authorList>
            <person name="Miyake S."/>
            <person name="Ding Y."/>
            <person name="Low A."/>
            <person name="Soh M."/>
            <person name="Seedorf H."/>
        </authorList>
    </citation>
    <scope>NUCLEOTIDE SEQUENCE [LARGE SCALE GENOMIC DNA]</scope>
    <source>
        <strain evidence="6 7">TLL-A3</strain>
    </source>
</reference>
<evidence type="ECO:0000313" key="6">
    <source>
        <dbReference type="EMBL" id="TGG41017.1"/>
    </source>
</evidence>
<dbReference type="GO" id="GO:0003755">
    <property type="term" value="F:peptidyl-prolyl cis-trans isomerase activity"/>
    <property type="evidence" value="ECO:0007669"/>
    <property type="project" value="UniProtKB-KW"/>
</dbReference>
<dbReference type="PANTHER" id="PTHR45625:SF4">
    <property type="entry name" value="PEPTIDYLPROLYL ISOMERASE DOMAIN AND WD REPEAT-CONTAINING PROTEIN 1"/>
    <property type="match status" value="1"/>
</dbReference>
<comment type="caution">
    <text evidence="6">The sequence shown here is derived from an EMBL/GenBank/DDBJ whole genome shotgun (WGS) entry which is preliminary data.</text>
</comment>
<feature type="domain" description="PPIase cyclophilin-type" evidence="5">
    <location>
        <begin position="31"/>
        <end position="269"/>
    </location>
</feature>
<evidence type="ECO:0000256" key="1">
    <source>
        <dbReference type="ARBA" id="ARBA00007365"/>
    </source>
</evidence>
<sequence>MTQQNNGSEAQDSIVPAAYTIQPGDVKVVLNTSLGDITLLLYGDTPRHRDNFIKRVEAGDYDGVLFHRVISDFMVQTGDPDSKNAPKGKMLGMGDAGTEIEAEFLFPKHYHHRGAIAAARKGDQVNPEKKSSGSQFYIVTGKKYTKGQIDQMEHRAIVQHKQEVFNKLVAENTDSIKALRRNRDTAGLQALQEQLAKETERITADVTSIYTPEMRADYMANGGTPHLDGSYTVYGRVLEGMDVVDKIEKAETDANDRPIEDIKIISAKVVK</sequence>
<protein>
    <recommendedName>
        <fullName evidence="2">peptidylprolyl isomerase</fullName>
        <ecNumber evidence="2">5.2.1.8</ecNumber>
    </recommendedName>
</protein>
<dbReference type="Gene3D" id="2.40.100.10">
    <property type="entry name" value="Cyclophilin-like"/>
    <property type="match status" value="2"/>
</dbReference>
<dbReference type="InterPro" id="IPR029000">
    <property type="entry name" value="Cyclophilin-like_dom_sf"/>
</dbReference>
<proteinExistence type="inferred from homology"/>
<dbReference type="Proteomes" id="UP000297635">
    <property type="component" value="Unassembled WGS sequence"/>
</dbReference>
<dbReference type="EMBL" id="SJSA01000001">
    <property type="protein sequence ID" value="TGG41017.1"/>
    <property type="molecule type" value="Genomic_DNA"/>
</dbReference>
<evidence type="ECO:0000313" key="7">
    <source>
        <dbReference type="Proteomes" id="UP000297635"/>
    </source>
</evidence>
<dbReference type="InterPro" id="IPR002130">
    <property type="entry name" value="Cyclophilin-type_PPIase_dom"/>
</dbReference>
<evidence type="ECO:0000256" key="3">
    <source>
        <dbReference type="ARBA" id="ARBA00023110"/>
    </source>
</evidence>
<comment type="similarity">
    <text evidence="1">Belongs to the cyclophilin-type PPIase family.</text>
</comment>
<keyword evidence="3" id="KW-0697">Rotamase</keyword>
<dbReference type="InterPro" id="IPR020892">
    <property type="entry name" value="Cyclophilin-type_PPIase_CS"/>
</dbReference>
<evidence type="ECO:0000256" key="2">
    <source>
        <dbReference type="ARBA" id="ARBA00013194"/>
    </source>
</evidence>
<dbReference type="PROSITE" id="PS50072">
    <property type="entry name" value="CSA_PPIASE_2"/>
    <property type="match status" value="1"/>
</dbReference>
<dbReference type="InterPro" id="IPR044666">
    <property type="entry name" value="Cyclophilin_A-like"/>
</dbReference>
<keyword evidence="7" id="KW-1185">Reference proteome</keyword>
<accession>A0A4Z0VAL1</accession>
<dbReference type="PROSITE" id="PS00170">
    <property type="entry name" value="CSA_PPIASE_1"/>
    <property type="match status" value="1"/>
</dbReference>
<dbReference type="Pfam" id="PF00160">
    <property type="entry name" value="Pro_isomerase"/>
    <property type="match status" value="2"/>
</dbReference>
<name>A0A4Z0VAL1_9BACT</name>
<dbReference type="AlphaFoldDB" id="A0A4Z0VAL1"/>
<organism evidence="6 7">
    <name type="scientific">Duncaniella freteri</name>
    <dbReference type="NCBI Taxonomy" id="2530391"/>
    <lineage>
        <taxon>Bacteria</taxon>
        <taxon>Pseudomonadati</taxon>
        <taxon>Bacteroidota</taxon>
        <taxon>Bacteroidia</taxon>
        <taxon>Bacteroidales</taxon>
        <taxon>Muribaculaceae</taxon>
        <taxon>Duncaniella</taxon>
    </lineage>
</organism>
<evidence type="ECO:0000256" key="4">
    <source>
        <dbReference type="ARBA" id="ARBA00023235"/>
    </source>
</evidence>
<dbReference type="CDD" id="cd00317">
    <property type="entry name" value="cyclophilin"/>
    <property type="match status" value="1"/>
</dbReference>
<dbReference type="GO" id="GO:0006457">
    <property type="term" value="P:protein folding"/>
    <property type="evidence" value="ECO:0007669"/>
    <property type="project" value="InterPro"/>
</dbReference>
<gene>
    <name evidence="6" type="ORF">EZ315_06850</name>
</gene>
<keyword evidence="4 6" id="KW-0413">Isomerase</keyword>